<evidence type="ECO:0000256" key="3">
    <source>
        <dbReference type="ARBA" id="ARBA00018569"/>
    </source>
</evidence>
<comment type="pathway">
    <text evidence="1">Carbohydrate metabolism; galactose metabolism.</text>
</comment>
<dbReference type="Proteomes" id="UP000238415">
    <property type="component" value="Unassembled WGS sequence"/>
</dbReference>
<evidence type="ECO:0000256" key="2">
    <source>
        <dbReference type="ARBA" id="ARBA00007637"/>
    </source>
</evidence>
<dbReference type="InterPro" id="IPR001509">
    <property type="entry name" value="Epimerase_deHydtase"/>
</dbReference>
<evidence type="ECO:0000256" key="1">
    <source>
        <dbReference type="ARBA" id="ARBA00004947"/>
    </source>
</evidence>
<evidence type="ECO:0000256" key="5">
    <source>
        <dbReference type="ARBA" id="ARBA00031367"/>
    </source>
</evidence>
<evidence type="ECO:0000256" key="4">
    <source>
        <dbReference type="ARBA" id="ARBA00023144"/>
    </source>
</evidence>
<comment type="caution">
    <text evidence="8">The sequence shown here is derived from an EMBL/GenBank/DDBJ whole genome shotgun (WGS) entry which is preliminary data.</text>
</comment>
<protein>
    <recommendedName>
        <fullName evidence="3">UDP-glucose 4-epimerase</fullName>
    </recommendedName>
    <alternativeName>
        <fullName evidence="6">Galactowaldenase</fullName>
    </alternativeName>
    <alternativeName>
        <fullName evidence="5">UDP-galactose 4-epimerase</fullName>
    </alternativeName>
</protein>
<evidence type="ECO:0000259" key="7">
    <source>
        <dbReference type="Pfam" id="PF01370"/>
    </source>
</evidence>
<keyword evidence="4" id="KW-0119">Carbohydrate metabolism</keyword>
<reference evidence="8 9" key="1">
    <citation type="submission" date="2018-03" db="EMBL/GenBank/DDBJ databases">
        <title>Genome sequence of Moorella humiferrea DSM 23265.</title>
        <authorList>
            <person name="Poehlein A."/>
            <person name="Daniel R."/>
        </authorList>
    </citation>
    <scope>NUCLEOTIDE SEQUENCE [LARGE SCALE GENOMIC DNA]</scope>
    <source>
        <strain evidence="8 9">DSM 23265</strain>
    </source>
</reference>
<gene>
    <name evidence="8" type="primary">galE_5</name>
    <name evidence="8" type="ORF">MOHU_17990</name>
</gene>
<name>A0A2T0ANT8_9FIRM</name>
<evidence type="ECO:0000256" key="6">
    <source>
        <dbReference type="ARBA" id="ARBA00033067"/>
    </source>
</evidence>
<dbReference type="PANTHER" id="PTHR43725">
    <property type="entry name" value="UDP-GLUCOSE 4-EPIMERASE"/>
    <property type="match status" value="1"/>
</dbReference>
<evidence type="ECO:0000313" key="9">
    <source>
        <dbReference type="Proteomes" id="UP000238415"/>
    </source>
</evidence>
<dbReference type="EMBL" id="PVXM01000046">
    <property type="protein sequence ID" value="PRR70692.1"/>
    <property type="molecule type" value="Genomic_DNA"/>
</dbReference>
<keyword evidence="8" id="KW-0413">Isomerase</keyword>
<dbReference type="Gene3D" id="3.40.50.720">
    <property type="entry name" value="NAD(P)-binding Rossmann-like Domain"/>
    <property type="match status" value="1"/>
</dbReference>
<dbReference type="Gene3D" id="3.90.25.10">
    <property type="entry name" value="UDP-galactose 4-epimerase, domain 1"/>
    <property type="match status" value="1"/>
</dbReference>
<dbReference type="InterPro" id="IPR036291">
    <property type="entry name" value="NAD(P)-bd_dom_sf"/>
</dbReference>
<dbReference type="GO" id="GO:0006012">
    <property type="term" value="P:galactose metabolic process"/>
    <property type="evidence" value="ECO:0007669"/>
    <property type="project" value="UniProtKB-KW"/>
</dbReference>
<accession>A0A2T0ANT8</accession>
<dbReference type="GO" id="GO:0016853">
    <property type="term" value="F:isomerase activity"/>
    <property type="evidence" value="ECO:0007669"/>
    <property type="project" value="UniProtKB-KW"/>
</dbReference>
<dbReference type="AlphaFoldDB" id="A0A2T0ANT8"/>
<dbReference type="SUPFAM" id="SSF51735">
    <property type="entry name" value="NAD(P)-binding Rossmann-fold domains"/>
    <property type="match status" value="1"/>
</dbReference>
<evidence type="ECO:0000313" key="8">
    <source>
        <dbReference type="EMBL" id="PRR70692.1"/>
    </source>
</evidence>
<keyword evidence="9" id="KW-1185">Reference proteome</keyword>
<sequence length="121" mass="13196">MGTAVRDYIHVEDLAAAHVFALEALEQGGPTAADNLSIGRGYSVLEVIKAAEKVTGQKVPYRFGPRRPGVPAVLVASAGKAIEEMGWRPRYTSLEEIIATAWMWHRNKPGGYSQVYSPEGR</sequence>
<comment type="similarity">
    <text evidence="2">Belongs to the NAD(P)-dependent epimerase/dehydratase family.</text>
</comment>
<dbReference type="PANTHER" id="PTHR43725:SF53">
    <property type="entry name" value="UDP-ARABINOSE 4-EPIMERASE 1"/>
    <property type="match status" value="1"/>
</dbReference>
<proteinExistence type="inferred from homology"/>
<keyword evidence="4" id="KW-0299">Galactose metabolism</keyword>
<organism evidence="8 9">
    <name type="scientific">Neomoorella humiferrea</name>
    <dbReference type="NCBI Taxonomy" id="676965"/>
    <lineage>
        <taxon>Bacteria</taxon>
        <taxon>Bacillati</taxon>
        <taxon>Bacillota</taxon>
        <taxon>Clostridia</taxon>
        <taxon>Neomoorellales</taxon>
        <taxon>Neomoorellaceae</taxon>
        <taxon>Neomoorella</taxon>
    </lineage>
</organism>
<dbReference type="Pfam" id="PF01370">
    <property type="entry name" value="Epimerase"/>
    <property type="match status" value="1"/>
</dbReference>
<feature type="domain" description="NAD-dependent epimerase/dehydratase" evidence="7">
    <location>
        <begin position="2"/>
        <end position="30"/>
    </location>
</feature>